<reference evidence="2 3" key="1">
    <citation type="journal article" date="2016" name="Sci. Rep.">
        <title>The genome sequence of the outbreeding globe artichoke constructed de novo incorporating a phase-aware low-pass sequencing strategy of F1 progeny.</title>
        <authorList>
            <person name="Scaglione D."/>
            <person name="Reyes-Chin-Wo S."/>
            <person name="Acquadro A."/>
            <person name="Froenicke L."/>
            <person name="Portis E."/>
            <person name="Beitel C."/>
            <person name="Tirone M."/>
            <person name="Mauro R."/>
            <person name="Lo Monaco A."/>
            <person name="Mauromicale G."/>
            <person name="Faccioli P."/>
            <person name="Cattivelli L."/>
            <person name="Rieseberg L."/>
            <person name="Michelmore R."/>
            <person name="Lanteri S."/>
        </authorList>
    </citation>
    <scope>NUCLEOTIDE SEQUENCE [LARGE SCALE GENOMIC DNA]</scope>
    <source>
        <strain evidence="2">2C</strain>
    </source>
</reference>
<evidence type="ECO:0000259" key="1">
    <source>
        <dbReference type="Pfam" id="PF10354"/>
    </source>
</evidence>
<dbReference type="AlphaFoldDB" id="A0A103Y401"/>
<gene>
    <name evidence="2" type="ORF">Ccrd_019611</name>
</gene>
<proteinExistence type="predicted"/>
<accession>A0A103Y401</accession>
<name>A0A103Y401_CYNCS</name>
<organism evidence="2 3">
    <name type="scientific">Cynara cardunculus var. scolymus</name>
    <name type="common">Globe artichoke</name>
    <name type="synonym">Cynara scolymus</name>
    <dbReference type="NCBI Taxonomy" id="59895"/>
    <lineage>
        <taxon>Eukaryota</taxon>
        <taxon>Viridiplantae</taxon>
        <taxon>Streptophyta</taxon>
        <taxon>Embryophyta</taxon>
        <taxon>Tracheophyta</taxon>
        <taxon>Spermatophyta</taxon>
        <taxon>Magnoliopsida</taxon>
        <taxon>eudicotyledons</taxon>
        <taxon>Gunneridae</taxon>
        <taxon>Pentapetalae</taxon>
        <taxon>asterids</taxon>
        <taxon>campanulids</taxon>
        <taxon>Asterales</taxon>
        <taxon>Asteraceae</taxon>
        <taxon>Carduoideae</taxon>
        <taxon>Cardueae</taxon>
        <taxon>Carduinae</taxon>
        <taxon>Cynara</taxon>
    </lineage>
</organism>
<dbReference type="PANTHER" id="PTHR11538:SF64">
    <property type="entry name" value="25S RRNA (URIDINE-N(3))-METHYLTRANSFERASE BMT5-LIKE DOMAIN-CONTAINING PROTEIN"/>
    <property type="match status" value="1"/>
</dbReference>
<dbReference type="STRING" id="59895.A0A103Y401"/>
<dbReference type="InterPro" id="IPR019446">
    <property type="entry name" value="BMT5-like"/>
</dbReference>
<comment type="caution">
    <text evidence="2">The sequence shown here is derived from an EMBL/GenBank/DDBJ whole genome shotgun (WGS) entry which is preliminary data.</text>
</comment>
<dbReference type="GO" id="GO:0070042">
    <property type="term" value="F:rRNA (uridine-N3-)-methyltransferase activity"/>
    <property type="evidence" value="ECO:0007669"/>
    <property type="project" value="InterPro"/>
</dbReference>
<feature type="domain" description="25S rRNA (uridine-N(3))-methyltransferase BMT5-like" evidence="1">
    <location>
        <begin position="1"/>
        <end position="52"/>
    </location>
</feature>
<protein>
    <recommendedName>
        <fullName evidence="1">25S rRNA (uridine-N(3))-methyltransferase BMT5-like domain-containing protein</fullName>
    </recommendedName>
</protein>
<dbReference type="EMBL" id="LEKV01002663">
    <property type="protein sequence ID" value="KVI02107.1"/>
    <property type="molecule type" value="Genomic_DNA"/>
</dbReference>
<evidence type="ECO:0000313" key="2">
    <source>
        <dbReference type="EMBL" id="KVI02107.1"/>
    </source>
</evidence>
<dbReference type="PANTHER" id="PTHR11538">
    <property type="entry name" value="PHENYLALANYL-TRNA SYNTHETASE"/>
    <property type="match status" value="1"/>
</dbReference>
<keyword evidence="3" id="KW-1185">Reference proteome</keyword>
<dbReference type="Pfam" id="PF10354">
    <property type="entry name" value="BMT5-like"/>
    <property type="match status" value="1"/>
</dbReference>
<evidence type="ECO:0000313" key="3">
    <source>
        <dbReference type="Proteomes" id="UP000243975"/>
    </source>
</evidence>
<dbReference type="GO" id="GO:0070475">
    <property type="term" value="P:rRNA base methylation"/>
    <property type="evidence" value="ECO:0007669"/>
    <property type="project" value="InterPro"/>
</dbReference>
<sequence>MLNEGGEVHMRHRDDNPYNRWNVVLLAGEAGLKLKEKVDFQKSDFPGYHNKRGGDIRTNKTFPIVHAFNFKFALDLPE</sequence>
<dbReference type="GO" id="GO:0005737">
    <property type="term" value="C:cytoplasm"/>
    <property type="evidence" value="ECO:0007669"/>
    <property type="project" value="TreeGrafter"/>
</dbReference>
<dbReference type="Gramene" id="KVI02107">
    <property type="protein sequence ID" value="KVI02107"/>
    <property type="gene ID" value="Ccrd_019611"/>
</dbReference>
<dbReference type="OMA" id="GEMSIFM"/>
<dbReference type="Proteomes" id="UP000243975">
    <property type="component" value="Unassembled WGS sequence"/>
</dbReference>